<name>B4CUW5_9BACT</name>
<dbReference type="RefSeq" id="WP_006977805.1">
    <property type="nucleotide sequence ID" value="NZ_ABVL01000001.1"/>
</dbReference>
<sequence precursor="true">MKPAQFAAMLFAALLVFYSLSIGPVIRFTHYGLRSPMPRAMAAFYAPVLWLSRYPPIATAVEWYVLLWMPKSEQG</sequence>
<gene>
    <name evidence="1" type="ORF">CfE428DRAFT_0478</name>
</gene>
<dbReference type="AlphaFoldDB" id="B4CUW5"/>
<dbReference type="InParanoid" id="B4CUW5"/>
<dbReference type="EMBL" id="ABVL01000001">
    <property type="protein sequence ID" value="EDY22353.1"/>
    <property type="molecule type" value="Genomic_DNA"/>
</dbReference>
<comment type="caution">
    <text evidence="1">The sequence shown here is derived from an EMBL/GenBank/DDBJ whole genome shotgun (WGS) entry which is preliminary data.</text>
</comment>
<evidence type="ECO:0000313" key="1">
    <source>
        <dbReference type="EMBL" id="EDY22353.1"/>
    </source>
</evidence>
<dbReference type="Proteomes" id="UP000005824">
    <property type="component" value="Unassembled WGS sequence"/>
</dbReference>
<accession>B4CUW5</accession>
<protein>
    <submittedName>
        <fullName evidence="1">Uncharacterized protein</fullName>
    </submittedName>
</protein>
<evidence type="ECO:0000313" key="2">
    <source>
        <dbReference type="Proteomes" id="UP000005824"/>
    </source>
</evidence>
<organism evidence="1 2">
    <name type="scientific">Chthoniobacter flavus Ellin428</name>
    <dbReference type="NCBI Taxonomy" id="497964"/>
    <lineage>
        <taxon>Bacteria</taxon>
        <taxon>Pseudomonadati</taxon>
        <taxon>Verrucomicrobiota</taxon>
        <taxon>Spartobacteria</taxon>
        <taxon>Chthoniobacterales</taxon>
        <taxon>Chthoniobacteraceae</taxon>
        <taxon>Chthoniobacter</taxon>
    </lineage>
</organism>
<proteinExistence type="predicted"/>
<keyword evidence="2" id="KW-1185">Reference proteome</keyword>
<reference evidence="1 2" key="1">
    <citation type="journal article" date="2011" name="J. Bacteriol.">
        <title>Genome sequence of Chthoniobacter flavus Ellin428, an aerobic heterotrophic soil bacterium.</title>
        <authorList>
            <person name="Kant R."/>
            <person name="van Passel M.W."/>
            <person name="Palva A."/>
            <person name="Lucas S."/>
            <person name="Lapidus A."/>
            <person name="Glavina Del Rio T."/>
            <person name="Dalin E."/>
            <person name="Tice H."/>
            <person name="Bruce D."/>
            <person name="Goodwin L."/>
            <person name="Pitluck S."/>
            <person name="Larimer F.W."/>
            <person name="Land M.L."/>
            <person name="Hauser L."/>
            <person name="Sangwan P."/>
            <person name="de Vos W.M."/>
            <person name="Janssen P.H."/>
            <person name="Smidt H."/>
        </authorList>
    </citation>
    <scope>NUCLEOTIDE SEQUENCE [LARGE SCALE GENOMIC DNA]</scope>
    <source>
        <strain evidence="1 2">Ellin428</strain>
    </source>
</reference>